<evidence type="ECO:0000256" key="5">
    <source>
        <dbReference type="ARBA" id="ARBA00023239"/>
    </source>
</evidence>
<keyword evidence="4" id="KW-0408">Iron</keyword>
<evidence type="ECO:0000256" key="2">
    <source>
        <dbReference type="ARBA" id="ARBA00022617"/>
    </source>
</evidence>
<dbReference type="Pfam" id="PF13816">
    <property type="entry name" value="Dehydratase_hem"/>
    <property type="match status" value="1"/>
</dbReference>
<dbReference type="GO" id="GO:0016829">
    <property type="term" value="F:lyase activity"/>
    <property type="evidence" value="ECO:0007669"/>
    <property type="project" value="UniProtKB-KW"/>
</dbReference>
<evidence type="ECO:0000256" key="3">
    <source>
        <dbReference type="ARBA" id="ARBA00022723"/>
    </source>
</evidence>
<protein>
    <submittedName>
        <fullName evidence="6">Phenylacetaldoxime dehydratase</fullName>
    </submittedName>
</protein>
<evidence type="ECO:0000313" key="7">
    <source>
        <dbReference type="Proteomes" id="UP000191004"/>
    </source>
</evidence>
<dbReference type="GO" id="GO:0046872">
    <property type="term" value="F:metal ion binding"/>
    <property type="evidence" value="ECO:0007669"/>
    <property type="project" value="UniProtKB-KW"/>
</dbReference>
<proteinExistence type="predicted"/>
<organism evidence="6 7">
    <name type="scientific">Trichoderma guizhouense</name>
    <dbReference type="NCBI Taxonomy" id="1491466"/>
    <lineage>
        <taxon>Eukaryota</taxon>
        <taxon>Fungi</taxon>
        <taxon>Dikarya</taxon>
        <taxon>Ascomycota</taxon>
        <taxon>Pezizomycotina</taxon>
        <taxon>Sordariomycetes</taxon>
        <taxon>Hypocreomycetidae</taxon>
        <taxon>Hypocreales</taxon>
        <taxon>Hypocreaceae</taxon>
        <taxon>Trichoderma</taxon>
    </lineage>
</organism>
<evidence type="ECO:0000256" key="4">
    <source>
        <dbReference type="ARBA" id="ARBA00023004"/>
    </source>
</evidence>
<gene>
    <name evidence="6" type="ORF">A0O28_0044540</name>
</gene>
<evidence type="ECO:0000313" key="6">
    <source>
        <dbReference type="EMBL" id="OPB37542.1"/>
    </source>
</evidence>
<dbReference type="InterPro" id="IPR025702">
    <property type="entry name" value="OXD"/>
</dbReference>
<reference evidence="6 7" key="1">
    <citation type="submission" date="2016-04" db="EMBL/GenBank/DDBJ databases">
        <title>Multiple horizontal gene transfer events from other fungi enriched the ability of the initially mycotrophic fungus Trichoderma (Ascomycota) to feed on dead plant biomass.</title>
        <authorList>
            <person name="Atanasova L."/>
            <person name="Chenthamara K."/>
            <person name="Zhang J."/>
            <person name="Grujic M."/>
            <person name="Henrissat B."/>
            <person name="Kuo A."/>
            <person name="Aertz A."/>
            <person name="Salamov A."/>
            <person name="Lipzen A."/>
            <person name="Labutti K."/>
            <person name="Barry K."/>
            <person name="Miao Y."/>
            <person name="Rahimi M.J."/>
            <person name="Shen Q."/>
            <person name="Grigoriev I.V."/>
            <person name="Kubicek C.P."/>
            <person name="Druzhinina I.S."/>
        </authorList>
    </citation>
    <scope>NUCLEOTIDE SEQUENCE [LARGE SCALE GENOMIC DNA]</scope>
    <source>
        <strain evidence="6 7">NJAU 4742</strain>
    </source>
</reference>
<sequence length="362" mass="40724">MTLVTAIPDHLQVERIIPASTPANYEPPFPAYSAQFAKDVSSLVMAVIGAQFPSKTGQEEAAISKVNSFLTFSGEDGEEAFGPAFSEWAAVTDPKGYYNITALAYWKSEEAYQKWTTKSGFSSWWESLDTQEQENGWFLEVFFPTMDRFETVFSSGEIPEGAAEMRDGVVGPIKEHVYWGSMRDRLAIAQTDTLKGEEFFKAPAEQAPNGNLSRRIRVPGKQNLAIIRSGQDWADTAPEERKLYVKTMHPVLEAGMNFLRDHGDEVGCYSCRFMDIVDPITRNADKDRTFGLAYFDELASLEKWSREHPTHLAIFGGFLKYAAQLNNVITLRLFHEVLVVKPEQQLFEYVGCHPETGMLVAK</sequence>
<name>A0A1T3C8W8_9HYPO</name>
<evidence type="ECO:0000256" key="1">
    <source>
        <dbReference type="ARBA" id="ARBA00001970"/>
    </source>
</evidence>
<keyword evidence="3" id="KW-0479">Metal-binding</keyword>
<dbReference type="EMBL" id="LVVK01000022">
    <property type="protein sequence ID" value="OPB37542.1"/>
    <property type="molecule type" value="Genomic_DNA"/>
</dbReference>
<comment type="cofactor">
    <cofactor evidence="1">
        <name>heme b</name>
        <dbReference type="ChEBI" id="CHEBI:60344"/>
    </cofactor>
</comment>
<dbReference type="Proteomes" id="UP000191004">
    <property type="component" value="Unassembled WGS sequence"/>
</dbReference>
<keyword evidence="2" id="KW-0349">Heme</keyword>
<comment type="caution">
    <text evidence="6">The sequence shown here is derived from an EMBL/GenBank/DDBJ whole genome shotgun (WGS) entry which is preliminary data.</text>
</comment>
<keyword evidence="7" id="KW-1185">Reference proteome</keyword>
<dbReference type="OrthoDB" id="3359285at2759"/>
<accession>A0A1T3C8W8</accession>
<dbReference type="AlphaFoldDB" id="A0A1T3C8W8"/>
<keyword evidence="5" id="KW-0456">Lyase</keyword>